<comment type="caution">
    <text evidence="7">The sequence shown here is derived from an EMBL/GenBank/DDBJ whole genome shotgun (WGS) entry which is preliminary data.</text>
</comment>
<feature type="compositionally biased region" description="Basic and acidic residues" evidence="5">
    <location>
        <begin position="9"/>
        <end position="20"/>
    </location>
</feature>
<keyword evidence="3" id="KW-0288">FMN</keyword>
<accession>A0A162N2I6</accession>
<gene>
    <name evidence="7" type="ORF">LEL_08070</name>
</gene>
<keyword evidence="2" id="KW-0285">Flavoprotein</keyword>
<dbReference type="Proteomes" id="UP000076881">
    <property type="component" value="Unassembled WGS sequence"/>
</dbReference>
<feature type="region of interest" description="Disordered" evidence="5">
    <location>
        <begin position="1"/>
        <end position="20"/>
    </location>
</feature>
<sequence length="286" mass="31618">MGDSINRNPHPDFKKVEASRPGWEADQRFHYTKTADPEWSFGRGRNALTDAGAARPHVAIDPHAGDRPAGFNYKLLISAVTPRPIAFVSTRSADGRVTNLAPFSYFNVVTHDPPVFMIGFSSSVAEAKDTLKNLLDSKECVINIISETFLEAANSTSVDAPFGADEWRVSGLTPDYSCETVKCARVKEAVFSVEAKLDSFREWDSRSKPGKKSGTTVFVEGTRFWVREDALNDEKNIVDPAILRPMGRLGGITYSRTTQGLELTRPKFNEDVGGLEGYEKLPERKA</sequence>
<dbReference type="OrthoDB" id="10250990at2759"/>
<dbReference type="PANTHER" id="PTHR33798">
    <property type="entry name" value="FLAVOPROTEIN OXYGENASE"/>
    <property type="match status" value="1"/>
</dbReference>
<dbReference type="Pfam" id="PF01613">
    <property type="entry name" value="Flavin_Reduct"/>
    <property type="match status" value="1"/>
</dbReference>
<evidence type="ECO:0000256" key="3">
    <source>
        <dbReference type="ARBA" id="ARBA00022643"/>
    </source>
</evidence>
<comment type="similarity">
    <text evidence="4">Belongs to the flavoredoxin family.</text>
</comment>
<dbReference type="InterPro" id="IPR012349">
    <property type="entry name" value="Split_barrel_FMN-bd"/>
</dbReference>
<evidence type="ECO:0000313" key="7">
    <source>
        <dbReference type="EMBL" id="OAA74489.1"/>
    </source>
</evidence>
<name>A0A162N2I6_CORDF</name>
<evidence type="ECO:0000256" key="2">
    <source>
        <dbReference type="ARBA" id="ARBA00022630"/>
    </source>
</evidence>
<evidence type="ECO:0000256" key="4">
    <source>
        <dbReference type="ARBA" id="ARBA00038054"/>
    </source>
</evidence>
<dbReference type="AlphaFoldDB" id="A0A162N2I6"/>
<evidence type="ECO:0000313" key="8">
    <source>
        <dbReference type="Proteomes" id="UP000076881"/>
    </source>
</evidence>
<dbReference type="PANTHER" id="PTHR33798:SF5">
    <property type="entry name" value="FLAVIN REDUCTASE LIKE DOMAIN-CONTAINING PROTEIN"/>
    <property type="match status" value="1"/>
</dbReference>
<organism evidence="7 8">
    <name type="scientific">Akanthomyces lecanii RCEF 1005</name>
    <dbReference type="NCBI Taxonomy" id="1081108"/>
    <lineage>
        <taxon>Eukaryota</taxon>
        <taxon>Fungi</taxon>
        <taxon>Dikarya</taxon>
        <taxon>Ascomycota</taxon>
        <taxon>Pezizomycotina</taxon>
        <taxon>Sordariomycetes</taxon>
        <taxon>Hypocreomycetidae</taxon>
        <taxon>Hypocreales</taxon>
        <taxon>Cordycipitaceae</taxon>
        <taxon>Akanthomyces</taxon>
        <taxon>Cordyceps confragosa</taxon>
    </lineage>
</organism>
<dbReference type="STRING" id="1081108.A0A162N2I6"/>
<reference evidence="7 8" key="1">
    <citation type="journal article" date="2016" name="Genome Biol. Evol.">
        <title>Divergent and convergent evolution of fungal pathogenicity.</title>
        <authorList>
            <person name="Shang Y."/>
            <person name="Xiao G."/>
            <person name="Zheng P."/>
            <person name="Cen K."/>
            <person name="Zhan S."/>
            <person name="Wang C."/>
        </authorList>
    </citation>
    <scope>NUCLEOTIDE SEQUENCE [LARGE SCALE GENOMIC DNA]</scope>
    <source>
        <strain evidence="7 8">RCEF 1005</strain>
    </source>
</reference>
<evidence type="ECO:0000256" key="1">
    <source>
        <dbReference type="ARBA" id="ARBA00001917"/>
    </source>
</evidence>
<evidence type="ECO:0000259" key="6">
    <source>
        <dbReference type="SMART" id="SM00903"/>
    </source>
</evidence>
<dbReference type="EMBL" id="AZHF01000006">
    <property type="protein sequence ID" value="OAA74489.1"/>
    <property type="molecule type" value="Genomic_DNA"/>
</dbReference>
<feature type="domain" description="Flavin reductase like" evidence="6">
    <location>
        <begin position="78"/>
        <end position="239"/>
    </location>
</feature>
<dbReference type="SMART" id="SM00903">
    <property type="entry name" value="Flavin_Reduct"/>
    <property type="match status" value="1"/>
</dbReference>
<dbReference type="Gene3D" id="2.30.110.10">
    <property type="entry name" value="Electron Transport, Fmn-binding Protein, Chain A"/>
    <property type="match status" value="1"/>
</dbReference>
<comment type="cofactor">
    <cofactor evidence="1">
        <name>FMN</name>
        <dbReference type="ChEBI" id="CHEBI:58210"/>
    </cofactor>
</comment>
<proteinExistence type="inferred from homology"/>
<evidence type="ECO:0000256" key="5">
    <source>
        <dbReference type="SAM" id="MobiDB-lite"/>
    </source>
</evidence>
<dbReference type="SUPFAM" id="SSF50475">
    <property type="entry name" value="FMN-binding split barrel"/>
    <property type="match status" value="1"/>
</dbReference>
<dbReference type="GO" id="GO:0010181">
    <property type="term" value="F:FMN binding"/>
    <property type="evidence" value="ECO:0007669"/>
    <property type="project" value="InterPro"/>
</dbReference>
<protein>
    <submittedName>
        <fullName evidence="7">FMN-binding split barrel</fullName>
    </submittedName>
</protein>
<keyword evidence="8" id="KW-1185">Reference proteome</keyword>
<dbReference type="InterPro" id="IPR002563">
    <property type="entry name" value="Flavin_Rdtase-like_dom"/>
</dbReference>